<feature type="coiled-coil region" evidence="2">
    <location>
        <begin position="263"/>
        <end position="290"/>
    </location>
</feature>
<dbReference type="Pfam" id="PF13863">
    <property type="entry name" value="DUF4200"/>
    <property type="match status" value="1"/>
</dbReference>
<proteinExistence type="predicted"/>
<gene>
    <name evidence="5" type="primary">LOC113496493</name>
</gene>
<dbReference type="InterPro" id="IPR025252">
    <property type="entry name" value="DUF4200"/>
</dbReference>
<dbReference type="RefSeq" id="XP_026731535.1">
    <property type="nucleotide sequence ID" value="XM_026875734.1"/>
</dbReference>
<dbReference type="InterPro" id="IPR051147">
    <property type="entry name" value="CFAP_domain-containing"/>
</dbReference>
<sequence length="420" mass="49491">MDNPKKKKKSIKRYTRKTIAGIKLPPLEPIPDSDIKTIVDIDPAFYTLIDGRPIRTNKSIHQYKHNIKNVALNRTLHGFLVDEILRIDKEIETERNCYDAAYKHFEEYQNSFDKFLADDNNKTIAIMQRSDALAKELANQTEEYKKANYELASLKSKLQYTDETLMILVSFQNFLNKASPLLWQESNSIQLDIKHPDIFTTDSDIYKKIDIDLISRRLKELPSPKLYFKTPDQLLTIFSLLEKQNLNYLLVATELSSEKNRFLRTVETMKQKLRQELDFIQEKNKEIQDTIRWNEDREMETKEVFFKILKDKIKDLVSSATVLQIFNYVDFAYQQLIAPNDVKLTSLDMVQALEREYDNLSLSISAYDLDMIKQIEKETYEHGNREVKQAKEASKLLKDVDKLSKRLNQSYEPTRRKIYE</sequence>
<evidence type="ECO:0000256" key="1">
    <source>
        <dbReference type="ARBA" id="ARBA00023054"/>
    </source>
</evidence>
<evidence type="ECO:0000259" key="3">
    <source>
        <dbReference type="Pfam" id="PF13863"/>
    </source>
</evidence>
<accession>A0A7E5VT67</accession>
<evidence type="ECO:0000313" key="4">
    <source>
        <dbReference type="Proteomes" id="UP000322000"/>
    </source>
</evidence>
<dbReference type="GO" id="GO:0005856">
    <property type="term" value="C:cytoskeleton"/>
    <property type="evidence" value="ECO:0007669"/>
    <property type="project" value="UniProtKB-ARBA"/>
</dbReference>
<feature type="coiled-coil region" evidence="2">
    <location>
        <begin position="130"/>
        <end position="157"/>
    </location>
</feature>
<dbReference type="KEGG" id="tnl:113496493"/>
<dbReference type="OrthoDB" id="10264063at2759"/>
<evidence type="ECO:0000256" key="2">
    <source>
        <dbReference type="SAM" id="Coils"/>
    </source>
</evidence>
<evidence type="ECO:0000313" key="5">
    <source>
        <dbReference type="RefSeq" id="XP_026731535.1"/>
    </source>
</evidence>
<dbReference type="InParanoid" id="A0A7E5VT67"/>
<reference evidence="5" key="1">
    <citation type="submission" date="2025-08" db="UniProtKB">
        <authorList>
            <consortium name="RefSeq"/>
        </authorList>
    </citation>
    <scope>IDENTIFICATION</scope>
</reference>
<keyword evidence="1 2" id="KW-0175">Coiled coil</keyword>
<name>A0A7E5VT67_TRINI</name>
<feature type="domain" description="DUF4200" evidence="3">
    <location>
        <begin position="82"/>
        <end position="180"/>
    </location>
</feature>
<dbReference type="AlphaFoldDB" id="A0A7E5VT67"/>
<keyword evidence="4" id="KW-1185">Reference proteome</keyword>
<dbReference type="GeneID" id="113496493"/>
<protein>
    <submittedName>
        <fullName evidence="5">Uncharacterized protein LOC113496493</fullName>
    </submittedName>
</protein>
<dbReference type="PANTHER" id="PTHR21683">
    <property type="entry name" value="COILED-COIL DOMAIN-CONTAINING PROTEIN 42 LIKE-2-LIKE-RELATED"/>
    <property type="match status" value="1"/>
</dbReference>
<dbReference type="PANTHER" id="PTHR21683:SF3">
    <property type="entry name" value="CILIA AND FLAGELLA ASSOCIATED PROTEIN 100"/>
    <property type="match status" value="1"/>
</dbReference>
<organism evidence="4 5">
    <name type="scientific">Trichoplusia ni</name>
    <name type="common">Cabbage looper</name>
    <dbReference type="NCBI Taxonomy" id="7111"/>
    <lineage>
        <taxon>Eukaryota</taxon>
        <taxon>Metazoa</taxon>
        <taxon>Ecdysozoa</taxon>
        <taxon>Arthropoda</taxon>
        <taxon>Hexapoda</taxon>
        <taxon>Insecta</taxon>
        <taxon>Pterygota</taxon>
        <taxon>Neoptera</taxon>
        <taxon>Endopterygota</taxon>
        <taxon>Lepidoptera</taxon>
        <taxon>Glossata</taxon>
        <taxon>Ditrysia</taxon>
        <taxon>Noctuoidea</taxon>
        <taxon>Noctuidae</taxon>
        <taxon>Plusiinae</taxon>
        <taxon>Trichoplusia</taxon>
    </lineage>
</organism>
<dbReference type="Proteomes" id="UP000322000">
    <property type="component" value="Chromosome 1"/>
</dbReference>